<protein>
    <recommendedName>
        <fullName evidence="7">Zn(2)-C6 fungal-type domain-containing protein</fullName>
    </recommendedName>
</protein>
<evidence type="ECO:0000256" key="5">
    <source>
        <dbReference type="ARBA" id="ARBA00023242"/>
    </source>
</evidence>
<keyword evidence="1" id="KW-0479">Metal-binding</keyword>
<dbReference type="InterPro" id="IPR036864">
    <property type="entry name" value="Zn2-C6_fun-type_DNA-bd_sf"/>
</dbReference>
<dbReference type="PANTHER" id="PTHR47256:SF4">
    <property type="entry name" value="ZN(II)2CYS6 TRANSCRIPTION FACTOR (EUROFUNG)"/>
    <property type="match status" value="1"/>
</dbReference>
<keyword evidence="3" id="KW-0238">DNA-binding</keyword>
<keyword evidence="2" id="KW-0805">Transcription regulation</keyword>
<dbReference type="Pfam" id="PF04082">
    <property type="entry name" value="Fungal_trans"/>
    <property type="match status" value="1"/>
</dbReference>
<proteinExistence type="predicted"/>
<reference evidence="8 9" key="1">
    <citation type="submission" date="2015-06" db="EMBL/GenBank/DDBJ databases">
        <title>Talaromyces atroroseus IBT 11181 draft genome.</title>
        <authorList>
            <person name="Rasmussen K.B."/>
            <person name="Rasmussen S."/>
            <person name="Petersen B."/>
            <person name="Sicheritz-Ponten T."/>
            <person name="Mortensen U.H."/>
            <person name="Thrane U."/>
        </authorList>
    </citation>
    <scope>NUCLEOTIDE SEQUENCE [LARGE SCALE GENOMIC DNA]</scope>
    <source>
        <strain evidence="8 9">IBT 11181</strain>
    </source>
</reference>
<dbReference type="GO" id="GO:0003677">
    <property type="term" value="F:DNA binding"/>
    <property type="evidence" value="ECO:0007669"/>
    <property type="project" value="UniProtKB-KW"/>
</dbReference>
<gene>
    <name evidence="8" type="ORF">UA08_07042</name>
</gene>
<evidence type="ECO:0000256" key="6">
    <source>
        <dbReference type="SAM" id="MobiDB-lite"/>
    </source>
</evidence>
<evidence type="ECO:0000313" key="9">
    <source>
        <dbReference type="Proteomes" id="UP000214365"/>
    </source>
</evidence>
<accession>A0A225AJS1</accession>
<dbReference type="AlphaFoldDB" id="A0A225AJS1"/>
<dbReference type="GO" id="GO:0000981">
    <property type="term" value="F:DNA-binding transcription factor activity, RNA polymerase II-specific"/>
    <property type="evidence" value="ECO:0007669"/>
    <property type="project" value="InterPro"/>
</dbReference>
<dbReference type="EMBL" id="LFMY01000011">
    <property type="protein sequence ID" value="OKL57428.1"/>
    <property type="molecule type" value="Genomic_DNA"/>
</dbReference>
<evidence type="ECO:0000256" key="3">
    <source>
        <dbReference type="ARBA" id="ARBA00023125"/>
    </source>
</evidence>
<evidence type="ECO:0000256" key="1">
    <source>
        <dbReference type="ARBA" id="ARBA00022723"/>
    </source>
</evidence>
<dbReference type="GO" id="GO:0008270">
    <property type="term" value="F:zinc ion binding"/>
    <property type="evidence" value="ECO:0007669"/>
    <property type="project" value="InterPro"/>
</dbReference>
<dbReference type="CDD" id="cd00067">
    <property type="entry name" value="GAL4"/>
    <property type="match status" value="1"/>
</dbReference>
<dbReference type="SUPFAM" id="SSF57701">
    <property type="entry name" value="Zn2/Cys6 DNA-binding domain"/>
    <property type="match status" value="1"/>
</dbReference>
<dbReference type="Gene3D" id="4.10.240.10">
    <property type="entry name" value="Zn(2)-C6 fungal-type DNA-binding domain"/>
    <property type="match status" value="1"/>
</dbReference>
<keyword evidence="9" id="KW-1185">Reference proteome</keyword>
<dbReference type="InterPro" id="IPR053187">
    <property type="entry name" value="Notoamide_regulator"/>
</dbReference>
<keyword evidence="5" id="KW-0539">Nucleus</keyword>
<dbReference type="OrthoDB" id="2593732at2759"/>
<sequence length="569" mass="64037">MPEQDLAPASQGSRDPAFSQGSSRKSTKSSTACDVCKTRKVKCRGGPPCDYCVSHGTVCVVDQTRDGRRKIAVKRTLDDLEKDRELLIDLVATMRDGKNTYVEQLLTLIRGHASLSDIRAYIDAQVRDANIEKTPELERLQNEIQESRRNVRARDMGSIMDIQRLSDIPIFKVPAKPWTTVTDDDDLVSHLVSLWFTWSNPFENYVHRESFIKDMQAAQLDCNYCSPFLVNAILAEASALSDYIEVSASADDMASRGDKFIKEAKTLLVKIDDIANLPTIQGLAALSVVMAMVGKDRTGWMYLGLARRATEEFEKQLAQGGIRNAEDPISYALWGMFSIITTFSVSLQRYEPKDLPKYPPPKLSHGASWDTWSPYPRQAEPVPAHLSCISHGWSDLTIILGKIESDVSSVLENCHKELRTWESNLPECIKTDSASVPHVLYLHMQYHSIIMQMFGFLSFHDANSDPIKVKNIRISAAHEVLKLTNLHRKKWGIQRMSPTMIHWLSTSMFTLLDALDDDSNRKAFTELAVVTRACAHRWMLSKGILRMIQLNAAKMHTGSNLKGTVGYIM</sequence>
<dbReference type="PROSITE" id="PS00463">
    <property type="entry name" value="ZN2_CY6_FUNGAL_1"/>
    <property type="match status" value="1"/>
</dbReference>
<dbReference type="SMART" id="SM00066">
    <property type="entry name" value="GAL4"/>
    <property type="match status" value="1"/>
</dbReference>
<evidence type="ECO:0000256" key="4">
    <source>
        <dbReference type="ARBA" id="ARBA00023163"/>
    </source>
</evidence>
<dbReference type="RefSeq" id="XP_020117549.1">
    <property type="nucleotide sequence ID" value="XM_020261939.1"/>
</dbReference>
<dbReference type="PANTHER" id="PTHR47256">
    <property type="entry name" value="ZN(II)2CYS6 TRANSCRIPTION FACTOR (EUROFUNG)-RELATED"/>
    <property type="match status" value="1"/>
</dbReference>
<dbReference type="CDD" id="cd12148">
    <property type="entry name" value="fungal_TF_MHR"/>
    <property type="match status" value="1"/>
</dbReference>
<feature type="region of interest" description="Disordered" evidence="6">
    <location>
        <begin position="1"/>
        <end position="29"/>
    </location>
</feature>
<dbReference type="InterPro" id="IPR007219">
    <property type="entry name" value="XnlR_reg_dom"/>
</dbReference>
<dbReference type="Pfam" id="PF00172">
    <property type="entry name" value="Zn_clus"/>
    <property type="match status" value="1"/>
</dbReference>
<comment type="caution">
    <text evidence="8">The sequence shown here is derived from an EMBL/GenBank/DDBJ whole genome shotgun (WGS) entry which is preliminary data.</text>
</comment>
<dbReference type="GO" id="GO:0006351">
    <property type="term" value="P:DNA-templated transcription"/>
    <property type="evidence" value="ECO:0007669"/>
    <property type="project" value="InterPro"/>
</dbReference>
<dbReference type="STRING" id="1441469.A0A225AJS1"/>
<dbReference type="GeneID" id="31006798"/>
<dbReference type="Proteomes" id="UP000214365">
    <property type="component" value="Unassembled WGS sequence"/>
</dbReference>
<keyword evidence="4" id="KW-0804">Transcription</keyword>
<organism evidence="8 9">
    <name type="scientific">Talaromyces atroroseus</name>
    <dbReference type="NCBI Taxonomy" id="1441469"/>
    <lineage>
        <taxon>Eukaryota</taxon>
        <taxon>Fungi</taxon>
        <taxon>Dikarya</taxon>
        <taxon>Ascomycota</taxon>
        <taxon>Pezizomycotina</taxon>
        <taxon>Eurotiomycetes</taxon>
        <taxon>Eurotiomycetidae</taxon>
        <taxon>Eurotiales</taxon>
        <taxon>Trichocomaceae</taxon>
        <taxon>Talaromyces</taxon>
        <taxon>Talaromyces sect. Trachyspermi</taxon>
    </lineage>
</organism>
<evidence type="ECO:0000313" key="8">
    <source>
        <dbReference type="EMBL" id="OKL57428.1"/>
    </source>
</evidence>
<evidence type="ECO:0000259" key="7">
    <source>
        <dbReference type="PROSITE" id="PS00463"/>
    </source>
</evidence>
<feature type="domain" description="Zn(2)-C6 fungal-type" evidence="7">
    <location>
        <begin position="32"/>
        <end position="59"/>
    </location>
</feature>
<dbReference type="InterPro" id="IPR001138">
    <property type="entry name" value="Zn2Cys6_DnaBD"/>
</dbReference>
<evidence type="ECO:0000256" key="2">
    <source>
        <dbReference type="ARBA" id="ARBA00023015"/>
    </source>
</evidence>
<name>A0A225AJS1_TALAT</name>